<evidence type="ECO:0000256" key="5">
    <source>
        <dbReference type="ARBA" id="ARBA00023242"/>
    </source>
</evidence>
<dbReference type="STRING" id="1295533.A0A1E3HB92"/>
<feature type="region of interest" description="Disordered" evidence="7">
    <location>
        <begin position="237"/>
        <end position="280"/>
    </location>
</feature>
<dbReference type="InterPro" id="IPR015943">
    <property type="entry name" value="WD40/YVTN_repeat-like_dom_sf"/>
</dbReference>
<dbReference type="FunFam" id="2.130.10.10:FF:000908">
    <property type="entry name" value="U3 small nucleolar RNA-associated protein 18"/>
    <property type="match status" value="1"/>
</dbReference>
<dbReference type="GO" id="GO:0032040">
    <property type="term" value="C:small-subunit processome"/>
    <property type="evidence" value="ECO:0007669"/>
    <property type="project" value="TreeGrafter"/>
</dbReference>
<feature type="compositionally biased region" description="Acidic residues" evidence="7">
    <location>
        <begin position="51"/>
        <end position="62"/>
    </location>
</feature>
<dbReference type="AlphaFoldDB" id="A0A1E3HB92"/>
<keyword evidence="5" id="KW-0539">Nucleus</keyword>
<feature type="compositionally biased region" description="Basic and acidic residues" evidence="7">
    <location>
        <begin position="116"/>
        <end position="132"/>
    </location>
</feature>
<dbReference type="GO" id="GO:0034388">
    <property type="term" value="C:Pwp2p-containing subcomplex of 90S preribosome"/>
    <property type="evidence" value="ECO:0007669"/>
    <property type="project" value="TreeGrafter"/>
</dbReference>
<organism evidence="8 9">
    <name type="scientific">Cryptococcus amylolentus CBS 6039</name>
    <dbReference type="NCBI Taxonomy" id="1295533"/>
    <lineage>
        <taxon>Eukaryota</taxon>
        <taxon>Fungi</taxon>
        <taxon>Dikarya</taxon>
        <taxon>Basidiomycota</taxon>
        <taxon>Agaricomycotina</taxon>
        <taxon>Tremellomycetes</taxon>
        <taxon>Tremellales</taxon>
        <taxon>Cryptococcaceae</taxon>
        <taxon>Cryptococcus</taxon>
    </lineage>
</organism>
<dbReference type="EMBL" id="AWGJ01000013">
    <property type="protein sequence ID" value="ODN73600.1"/>
    <property type="molecule type" value="Genomic_DNA"/>
</dbReference>
<dbReference type="InterPro" id="IPR036322">
    <property type="entry name" value="WD40_repeat_dom_sf"/>
</dbReference>
<feature type="region of interest" description="Disordered" evidence="7">
    <location>
        <begin position="1"/>
        <end position="139"/>
    </location>
</feature>
<evidence type="ECO:0000313" key="9">
    <source>
        <dbReference type="Proteomes" id="UP000094065"/>
    </source>
</evidence>
<reference evidence="8 9" key="1">
    <citation type="submission" date="2016-06" db="EMBL/GenBank/DDBJ databases">
        <title>Evolution of pathogenesis and genome organization in the Tremellales.</title>
        <authorList>
            <person name="Cuomo C."/>
            <person name="Litvintseva A."/>
            <person name="Heitman J."/>
            <person name="Chen Y."/>
            <person name="Sun S."/>
            <person name="Springer D."/>
            <person name="Dromer F."/>
            <person name="Young S."/>
            <person name="Zeng Q."/>
            <person name="Chapman S."/>
            <person name="Gujja S."/>
            <person name="Saif S."/>
            <person name="Birren B."/>
        </authorList>
    </citation>
    <scope>NUCLEOTIDE SEQUENCE [LARGE SCALE GENOMIC DNA]</scope>
    <source>
        <strain evidence="8 9">CBS 6039</strain>
    </source>
</reference>
<dbReference type="SUPFAM" id="SSF50978">
    <property type="entry name" value="WD40 repeat-like"/>
    <property type="match status" value="1"/>
</dbReference>
<comment type="similarity">
    <text evidence="6">Belongs to the WD repeat UTP18 family.</text>
</comment>
<keyword evidence="4" id="KW-0677">Repeat</keyword>
<keyword evidence="2" id="KW-0698">rRNA processing</keyword>
<evidence type="ECO:0000313" key="8">
    <source>
        <dbReference type="EMBL" id="ODN73600.1"/>
    </source>
</evidence>
<gene>
    <name evidence="8" type="ORF">L202_08103</name>
</gene>
<dbReference type="SMART" id="SM00320">
    <property type="entry name" value="WD40"/>
    <property type="match status" value="3"/>
</dbReference>
<dbReference type="GeneID" id="30159412"/>
<dbReference type="RefSeq" id="XP_018989512.1">
    <property type="nucleotide sequence ID" value="XM_019142941.1"/>
</dbReference>
<dbReference type="InterPro" id="IPR045161">
    <property type="entry name" value="Utp18"/>
</dbReference>
<comment type="caution">
    <text evidence="8">The sequence shown here is derived from an EMBL/GenBank/DDBJ whole genome shotgun (WGS) entry which is preliminary data.</text>
</comment>
<feature type="compositionally biased region" description="Basic and acidic residues" evidence="7">
    <location>
        <begin position="17"/>
        <end position="29"/>
    </location>
</feature>
<dbReference type="InterPro" id="IPR001680">
    <property type="entry name" value="WD40_rpt"/>
</dbReference>
<evidence type="ECO:0000256" key="3">
    <source>
        <dbReference type="ARBA" id="ARBA00022574"/>
    </source>
</evidence>
<evidence type="ECO:0000256" key="4">
    <source>
        <dbReference type="ARBA" id="ARBA00022737"/>
    </source>
</evidence>
<dbReference type="OrthoDB" id="1935146at2759"/>
<name>A0A1E3HB92_9TREE</name>
<protein>
    <submittedName>
        <fullName evidence="8">Uncharacterized protein</fullName>
    </submittedName>
</protein>
<evidence type="ECO:0000256" key="1">
    <source>
        <dbReference type="ARBA" id="ARBA00004604"/>
    </source>
</evidence>
<dbReference type="Proteomes" id="UP000094065">
    <property type="component" value="Unassembled WGS sequence"/>
</dbReference>
<accession>A0A1E3HB92</accession>
<dbReference type="Gene3D" id="2.130.10.10">
    <property type="entry name" value="YVTN repeat-like/Quinoprotein amine dehydrogenase"/>
    <property type="match status" value="1"/>
</dbReference>
<proteinExistence type="inferred from homology"/>
<dbReference type="PANTHER" id="PTHR18359:SF0">
    <property type="entry name" value="U3 SMALL NUCLEOLAR RNA-ASSOCIATED PROTEIN 18 HOMOLOG"/>
    <property type="match status" value="1"/>
</dbReference>
<dbReference type="GO" id="GO:0006364">
    <property type="term" value="P:rRNA processing"/>
    <property type="evidence" value="ECO:0007669"/>
    <property type="project" value="UniProtKB-KW"/>
</dbReference>
<evidence type="ECO:0000256" key="7">
    <source>
        <dbReference type="SAM" id="MobiDB-lite"/>
    </source>
</evidence>
<keyword evidence="3" id="KW-0853">WD repeat</keyword>
<keyword evidence="9" id="KW-1185">Reference proteome</keyword>
<evidence type="ECO:0000256" key="6">
    <source>
        <dbReference type="ARBA" id="ARBA00025767"/>
    </source>
</evidence>
<evidence type="ECO:0000256" key="2">
    <source>
        <dbReference type="ARBA" id="ARBA00022552"/>
    </source>
</evidence>
<sequence length="605" mass="65821">MVRQKKRDKQQPAPQPPREEIKHDWQKDQEEIDLEESLFGRSNKRARVAADDDESGMSDLEDHDLFTVDAPMADDFQIDIDGQPSPHSDSSSSSDSNDDEHEFHAFSPSANDQDDELHFASDDEEDDAHRPTLDFPSGLIDLEEEYEKQAKKGKATLWEDPADQMVAVDIAGDKRLKKIDRGKRKAMSGEKVEGRVLQARLQEQFETLHPVPDWAKNRTPTGTPTLSSLLSSTKSFIAPSSSSTSRGPLPQGTLDLKRAKNANQTNPTTNKRESKSGQGGVVDFAWHPVKTVGVMAVAGGDRRVRFFNIDGHTNPTLLTLHLPSLPLSKSTFHPSGTSLLLTGSRPYYYTYDLASQRCLRSPRNLWGSSPSPSAPNDLSRHRFSPDGSLLAVAGRRGAVSVLEWGPSGAGALVAELRSGRGGSISALDWSASGKQLNVLGGRDGAEVEIWDVGQRGIVGKWRDEGMRGGNVMERSGDGQYTAVGSTTGIVNLYSTPSLLPPTSTTSSPSFTPLSPTPYKSLQHLTLPTTSLAWHPSSSILATSSSLRKDQLKVYHLPSGTAFNNWPTDGTPLGRVTSTGFSSGGEWLGVGNQRGEVLLYGLRHFS</sequence>
<comment type="subcellular location">
    <subcellularLocation>
        <location evidence="1">Nucleus</location>
        <location evidence="1">Nucleolus</location>
    </subcellularLocation>
</comment>
<dbReference type="PANTHER" id="PTHR18359">
    <property type="entry name" value="WD-REPEAT PROTEIN-RELATED"/>
    <property type="match status" value="1"/>
</dbReference>